<dbReference type="GO" id="GO:0016853">
    <property type="term" value="F:isomerase activity"/>
    <property type="evidence" value="ECO:0007669"/>
    <property type="project" value="UniProtKB-KW"/>
</dbReference>
<dbReference type="EMBL" id="AJWZ01003995">
    <property type="protein sequence ID" value="EKC66694.1"/>
    <property type="molecule type" value="Genomic_DNA"/>
</dbReference>
<organism evidence="3">
    <name type="scientific">human gut metagenome</name>
    <dbReference type="NCBI Taxonomy" id="408170"/>
    <lineage>
        <taxon>unclassified sequences</taxon>
        <taxon>metagenomes</taxon>
        <taxon>organismal metagenomes</taxon>
    </lineage>
</organism>
<accession>K1TGP5</accession>
<sequence length="112" mass="12295">MGSKSQFDSLSYALGNNVGAGLNRMMSDIPFDFDAMTEGVTEGALGTAKMTHPEALDTLRTFFMVTRPERAQAIAKKNAMTPDSLKTPEESLADPAMFESEEERRFISYAFG</sequence>
<comment type="caution">
    <text evidence="3">The sequence shown here is derived from an EMBL/GenBank/DDBJ whole genome shotgun (WGS) entry which is preliminary data.</text>
</comment>
<dbReference type="AlphaFoldDB" id="K1TGP5"/>
<dbReference type="InterPro" id="IPR036944">
    <property type="entry name" value="PPIase_FKBP_N_sf"/>
</dbReference>
<gene>
    <name evidence="3" type="ORF">OBE_05809</name>
</gene>
<feature type="domain" description="Peptidyl-prolyl cis-trans isomerase FKBP-type N-terminal" evidence="2">
    <location>
        <begin position="8"/>
        <end position="79"/>
    </location>
</feature>
<name>K1TGP5_9ZZZZ</name>
<feature type="region of interest" description="Disordered" evidence="1">
    <location>
        <begin position="74"/>
        <end position="97"/>
    </location>
</feature>
<evidence type="ECO:0000256" key="1">
    <source>
        <dbReference type="SAM" id="MobiDB-lite"/>
    </source>
</evidence>
<dbReference type="Pfam" id="PF01346">
    <property type="entry name" value="FKBP_N"/>
    <property type="match status" value="1"/>
</dbReference>
<reference evidence="3" key="1">
    <citation type="journal article" date="2013" name="Environ. Microbiol.">
        <title>Microbiota from the distal guts of lean and obese adolescents exhibit partial functional redundancy besides clear differences in community structure.</title>
        <authorList>
            <person name="Ferrer M."/>
            <person name="Ruiz A."/>
            <person name="Lanza F."/>
            <person name="Haange S.B."/>
            <person name="Oberbach A."/>
            <person name="Till H."/>
            <person name="Bargiela R."/>
            <person name="Campoy C."/>
            <person name="Segura M.T."/>
            <person name="Richter M."/>
            <person name="von Bergen M."/>
            <person name="Seifert J."/>
            <person name="Suarez A."/>
        </authorList>
    </citation>
    <scope>NUCLEOTIDE SEQUENCE</scope>
</reference>
<protein>
    <submittedName>
        <fullName evidence="3">FKBP-type peptidyl-prolyl cis-trans isomerases 1</fullName>
    </submittedName>
</protein>
<dbReference type="GO" id="GO:0006457">
    <property type="term" value="P:protein folding"/>
    <property type="evidence" value="ECO:0007669"/>
    <property type="project" value="InterPro"/>
</dbReference>
<keyword evidence="3" id="KW-0413">Isomerase</keyword>
<dbReference type="InterPro" id="IPR000774">
    <property type="entry name" value="PPIase_FKBP_N"/>
</dbReference>
<evidence type="ECO:0000259" key="2">
    <source>
        <dbReference type="Pfam" id="PF01346"/>
    </source>
</evidence>
<evidence type="ECO:0000313" key="3">
    <source>
        <dbReference type="EMBL" id="EKC66694.1"/>
    </source>
</evidence>
<dbReference type="Gene3D" id="1.10.287.460">
    <property type="entry name" value="Peptidyl-prolyl cis-trans isomerase, FKBP-type, N-terminal domain"/>
    <property type="match status" value="1"/>
</dbReference>
<feature type="non-terminal residue" evidence="3">
    <location>
        <position position="112"/>
    </location>
</feature>
<proteinExistence type="predicted"/>